<protein>
    <submittedName>
        <fullName evidence="1">Uncharacterized protein</fullName>
    </submittedName>
</protein>
<dbReference type="EMBL" id="GGEC01059390">
    <property type="protein sequence ID" value="MBX39874.1"/>
    <property type="molecule type" value="Transcribed_RNA"/>
</dbReference>
<proteinExistence type="predicted"/>
<dbReference type="AlphaFoldDB" id="A0A2P2NBM7"/>
<organism evidence="1">
    <name type="scientific">Rhizophora mucronata</name>
    <name type="common">Asiatic mangrove</name>
    <dbReference type="NCBI Taxonomy" id="61149"/>
    <lineage>
        <taxon>Eukaryota</taxon>
        <taxon>Viridiplantae</taxon>
        <taxon>Streptophyta</taxon>
        <taxon>Embryophyta</taxon>
        <taxon>Tracheophyta</taxon>
        <taxon>Spermatophyta</taxon>
        <taxon>Magnoliopsida</taxon>
        <taxon>eudicotyledons</taxon>
        <taxon>Gunneridae</taxon>
        <taxon>Pentapetalae</taxon>
        <taxon>rosids</taxon>
        <taxon>fabids</taxon>
        <taxon>Malpighiales</taxon>
        <taxon>Rhizophoraceae</taxon>
        <taxon>Rhizophora</taxon>
    </lineage>
</organism>
<evidence type="ECO:0000313" key="1">
    <source>
        <dbReference type="EMBL" id="MBX39874.1"/>
    </source>
</evidence>
<sequence length="33" mass="3896">MLRIMCCISDLFKHLNRVMGPLDKPLCVCLRLY</sequence>
<name>A0A2P2NBM7_RHIMU</name>
<accession>A0A2P2NBM7</accession>
<reference evidence="1" key="1">
    <citation type="submission" date="2018-02" db="EMBL/GenBank/DDBJ databases">
        <title>Rhizophora mucronata_Transcriptome.</title>
        <authorList>
            <person name="Meera S.P."/>
            <person name="Sreeshan A."/>
            <person name="Augustine A."/>
        </authorList>
    </citation>
    <scope>NUCLEOTIDE SEQUENCE</scope>
    <source>
        <tissue evidence="1">Leaf</tissue>
    </source>
</reference>